<feature type="compositionally biased region" description="Pro residues" evidence="1">
    <location>
        <begin position="191"/>
        <end position="218"/>
    </location>
</feature>
<dbReference type="GO" id="GO:0003677">
    <property type="term" value="F:DNA binding"/>
    <property type="evidence" value="ECO:0007669"/>
    <property type="project" value="InterPro"/>
</dbReference>
<feature type="region of interest" description="Disordered" evidence="1">
    <location>
        <begin position="120"/>
        <end position="241"/>
    </location>
</feature>
<dbReference type="PRINTS" id="PR01217">
    <property type="entry name" value="PRICHEXTENSN"/>
</dbReference>
<dbReference type="InterPro" id="IPR036894">
    <property type="entry name" value="YbaB-like_sf"/>
</dbReference>
<comment type="caution">
    <text evidence="2">The sequence shown here is derived from an EMBL/GenBank/DDBJ whole genome shotgun (WGS) entry which is preliminary data.</text>
</comment>
<dbReference type="AlphaFoldDB" id="A0A846YDG0"/>
<evidence type="ECO:0000256" key="1">
    <source>
        <dbReference type="SAM" id="MobiDB-lite"/>
    </source>
</evidence>
<accession>A0A846YDG0</accession>
<feature type="compositionally biased region" description="Polar residues" evidence="1">
    <location>
        <begin position="153"/>
        <end position="162"/>
    </location>
</feature>
<protein>
    <submittedName>
        <fullName evidence="2">YbaB/EbfC family nucleoid-associated protein</fullName>
    </submittedName>
</protein>
<name>A0A846YDG0_9NOCA</name>
<dbReference type="Gene3D" id="3.30.1310.10">
    <property type="entry name" value="Nucleoid-associated protein YbaB-like domain"/>
    <property type="match status" value="1"/>
</dbReference>
<dbReference type="InterPro" id="IPR004401">
    <property type="entry name" value="YbaB/EbfC"/>
</dbReference>
<reference evidence="2 3" key="1">
    <citation type="submission" date="2020-04" db="EMBL/GenBank/DDBJ databases">
        <title>MicrobeNet Type strains.</title>
        <authorList>
            <person name="Nicholson A.C."/>
        </authorList>
    </citation>
    <scope>NUCLEOTIDE SEQUENCE [LARGE SCALE GENOMIC DNA]</scope>
    <source>
        <strain evidence="2 3">JCM 3332</strain>
    </source>
</reference>
<gene>
    <name evidence="2" type="ORF">HGA15_13080</name>
</gene>
<proteinExistence type="predicted"/>
<evidence type="ECO:0000313" key="3">
    <source>
        <dbReference type="Proteomes" id="UP000570678"/>
    </source>
</evidence>
<dbReference type="SUPFAM" id="SSF82607">
    <property type="entry name" value="YbaB-like"/>
    <property type="match status" value="1"/>
</dbReference>
<sequence length="241" mass="25748">MSDDPLATAAGLAQWAEQMQQKAQRFQVLQSRLTQLSVTETSGDNSVRVTVDSNGVPTDIRFTDGIRRRSPVALSTEVMACLSRARAALGREVTATVHEVVGDDPIGATIIEQFAGHLADPATAPGLPHPAPSVSQRTSPQPGPAAPAPIWSDQPNPASSWNRPAHPDPIWNEPQSNRPATPVPARTRPEPTYPAPAPPPPPPPAPGRNQPPPPPPATPTSLIPDVEDEEGEYYRNKSWLV</sequence>
<dbReference type="Pfam" id="PF02575">
    <property type="entry name" value="YbaB_DNA_bd"/>
    <property type="match status" value="1"/>
</dbReference>
<evidence type="ECO:0000313" key="2">
    <source>
        <dbReference type="EMBL" id="NKY57073.1"/>
    </source>
</evidence>
<dbReference type="Proteomes" id="UP000570678">
    <property type="component" value="Unassembled WGS sequence"/>
</dbReference>
<keyword evidence="3" id="KW-1185">Reference proteome</keyword>
<dbReference type="RefSeq" id="WP_169812142.1">
    <property type="nucleotide sequence ID" value="NZ_JARWNH010000311.1"/>
</dbReference>
<organism evidence="2 3">
    <name type="scientific">Nocardia flavorosea</name>
    <dbReference type="NCBI Taxonomy" id="53429"/>
    <lineage>
        <taxon>Bacteria</taxon>
        <taxon>Bacillati</taxon>
        <taxon>Actinomycetota</taxon>
        <taxon>Actinomycetes</taxon>
        <taxon>Mycobacteriales</taxon>
        <taxon>Nocardiaceae</taxon>
        <taxon>Nocardia</taxon>
    </lineage>
</organism>
<dbReference type="EMBL" id="JAAXOT010000006">
    <property type="protein sequence ID" value="NKY57073.1"/>
    <property type="molecule type" value="Genomic_DNA"/>
</dbReference>